<dbReference type="EMBL" id="PEDF01000060">
    <property type="protein sequence ID" value="RFZ42954.1"/>
    <property type="molecule type" value="Genomic_DNA"/>
</dbReference>
<sequence length="87" mass="10093">MTEQPGTPQERIQAALAELHTEATEALQRLATHRDRTAQLRTAADNEQRAYASEYRAIRDRGFFTPTQLREMGFTAPRTRQRRPKRP</sequence>
<dbReference type="AlphaFoldDB" id="A0A3E2MXP7"/>
<evidence type="ECO:0000313" key="3">
    <source>
        <dbReference type="Proteomes" id="UP000257451"/>
    </source>
</evidence>
<dbReference type="RefSeq" id="WP_117432058.1">
    <property type="nucleotide sequence ID" value="NZ_PEDF01000060.1"/>
</dbReference>
<comment type="caution">
    <text evidence="2">The sequence shown here is derived from an EMBL/GenBank/DDBJ whole genome shotgun (WGS) entry which is preliminary data.</text>
</comment>
<accession>A0A3E2MXP7</accession>
<name>A0A3E2MXP7_MYCMR</name>
<evidence type="ECO:0000256" key="1">
    <source>
        <dbReference type="SAM" id="MobiDB-lite"/>
    </source>
</evidence>
<feature type="region of interest" description="Disordered" evidence="1">
    <location>
        <begin position="64"/>
        <end position="87"/>
    </location>
</feature>
<reference evidence="2 3" key="1">
    <citation type="journal article" date="2018" name="Sci. Rep.">
        <title>Extensive genomic diversity among Mycobacterium marinum strains revealed by whole genome sequencing.</title>
        <authorList>
            <person name="Das S."/>
            <person name="Pettersson B.M."/>
            <person name="Behra P.R."/>
            <person name="Mallick A."/>
            <person name="Cheramie M."/>
            <person name="Ramesh M."/>
            <person name="Shirreff L."/>
            <person name="DuCote T."/>
            <person name="Dasgupta S."/>
            <person name="Ennis D.G."/>
            <person name="Kirsebom L.A."/>
        </authorList>
    </citation>
    <scope>NUCLEOTIDE SEQUENCE [LARGE SCALE GENOMIC DNA]</scope>
    <source>
        <strain evidence="2 3">Davis1</strain>
    </source>
</reference>
<dbReference type="Proteomes" id="UP000257451">
    <property type="component" value="Unassembled WGS sequence"/>
</dbReference>
<evidence type="ECO:0000313" key="2">
    <source>
        <dbReference type="EMBL" id="RFZ42954.1"/>
    </source>
</evidence>
<gene>
    <name evidence="2" type="ORF">DAVIS_02046</name>
</gene>
<protein>
    <submittedName>
        <fullName evidence="2">Uncharacterized protein</fullName>
    </submittedName>
</protein>
<organism evidence="2 3">
    <name type="scientific">Mycobacterium marinum</name>
    <dbReference type="NCBI Taxonomy" id="1781"/>
    <lineage>
        <taxon>Bacteria</taxon>
        <taxon>Bacillati</taxon>
        <taxon>Actinomycetota</taxon>
        <taxon>Actinomycetes</taxon>
        <taxon>Mycobacteriales</taxon>
        <taxon>Mycobacteriaceae</taxon>
        <taxon>Mycobacterium</taxon>
        <taxon>Mycobacterium ulcerans group</taxon>
    </lineage>
</organism>
<proteinExistence type="predicted"/>